<gene>
    <name evidence="6" type="ORF">GRB96_02035</name>
</gene>
<dbReference type="CDD" id="cd06529">
    <property type="entry name" value="S24_LexA-like"/>
    <property type="match status" value="1"/>
</dbReference>
<sequence length="261" mass="28370">METELDEKEPNPVPNPTDGIGTRIAEVADRIGSRKAAAKAAGVSVSTLNRWTTGESVPVLAGVARLCMAAGVSLDWVAYGDEMARAMHKVCAATGDEQEHALPGVAELHDLGKASGAFEDHLDIEDYALVPLYDAQCSAGDGAWNENCQVLTHLAFTRHSLRKQGLTPEHLSAIRVDGDSMEPVLEAGDTVLIDHTRTTIEGEGIYIIRLDHHLYAKRLQRSFDGVAVISENPAYREIQVPRDRLDELEIIGRAVWAAGWL</sequence>
<dbReference type="SUPFAM" id="SSF51306">
    <property type="entry name" value="LexA/Signal peptidase"/>
    <property type="match status" value="1"/>
</dbReference>
<dbReference type="SUPFAM" id="SSF47413">
    <property type="entry name" value="lambda repressor-like DNA-binding domains"/>
    <property type="match status" value="1"/>
</dbReference>
<dbReference type="RefSeq" id="WP_161430214.1">
    <property type="nucleotide sequence ID" value="NZ_WUTT01000001.1"/>
</dbReference>
<dbReference type="GO" id="GO:0045892">
    <property type="term" value="P:negative regulation of DNA-templated transcription"/>
    <property type="evidence" value="ECO:0007669"/>
    <property type="project" value="InterPro"/>
</dbReference>
<dbReference type="InterPro" id="IPR001387">
    <property type="entry name" value="Cro/C1-type_HTH"/>
</dbReference>
<evidence type="ECO:0000256" key="1">
    <source>
        <dbReference type="ARBA" id="ARBA00023015"/>
    </source>
</evidence>
<organism evidence="6 7">
    <name type="scientific">Halomonas alimentaria</name>
    <dbReference type="NCBI Taxonomy" id="147248"/>
    <lineage>
        <taxon>Bacteria</taxon>
        <taxon>Pseudomonadati</taxon>
        <taxon>Pseudomonadota</taxon>
        <taxon>Gammaproteobacteria</taxon>
        <taxon>Oceanospirillales</taxon>
        <taxon>Halomonadaceae</taxon>
        <taxon>Halomonas</taxon>
    </lineage>
</organism>
<accession>A0A7X4W2Y3</accession>
<feature type="region of interest" description="Disordered" evidence="4">
    <location>
        <begin position="1"/>
        <end position="20"/>
    </location>
</feature>
<keyword evidence="1" id="KW-0805">Transcription regulation</keyword>
<keyword evidence="3" id="KW-0804">Transcription</keyword>
<dbReference type="PANTHER" id="PTHR40661">
    <property type="match status" value="1"/>
</dbReference>
<dbReference type="CDD" id="cd00093">
    <property type="entry name" value="HTH_XRE"/>
    <property type="match status" value="1"/>
</dbReference>
<evidence type="ECO:0000256" key="2">
    <source>
        <dbReference type="ARBA" id="ARBA00023125"/>
    </source>
</evidence>
<reference evidence="6 7" key="1">
    <citation type="submission" date="2019-12" db="EMBL/GenBank/DDBJ databases">
        <title>Draft genome sequencing of Halomonas alimentaria DSM 15356.</title>
        <authorList>
            <person name="Pandiyan K."/>
            <person name="Kushwaha P."/>
            <person name="Gowdham M."/>
            <person name="Chakdar H."/>
            <person name="Singh A."/>
            <person name="Kumar M."/>
            <person name="Saxena A.K."/>
        </authorList>
    </citation>
    <scope>NUCLEOTIDE SEQUENCE [LARGE SCALE GENOMIC DNA]</scope>
    <source>
        <strain evidence="6 7">DSM 15356</strain>
    </source>
</reference>
<dbReference type="EMBL" id="WUTT01000001">
    <property type="protein sequence ID" value="NAW33203.1"/>
    <property type="molecule type" value="Genomic_DNA"/>
</dbReference>
<evidence type="ECO:0000256" key="4">
    <source>
        <dbReference type="SAM" id="MobiDB-lite"/>
    </source>
</evidence>
<dbReference type="Proteomes" id="UP000487929">
    <property type="component" value="Unassembled WGS sequence"/>
</dbReference>
<dbReference type="GO" id="GO:0003677">
    <property type="term" value="F:DNA binding"/>
    <property type="evidence" value="ECO:0007669"/>
    <property type="project" value="UniProtKB-KW"/>
</dbReference>
<comment type="caution">
    <text evidence="6">The sequence shown here is derived from an EMBL/GenBank/DDBJ whole genome shotgun (WGS) entry which is preliminary data.</text>
</comment>
<proteinExistence type="predicted"/>
<dbReference type="Pfam" id="PF00717">
    <property type="entry name" value="Peptidase_S24"/>
    <property type="match status" value="1"/>
</dbReference>
<dbReference type="InterPro" id="IPR039418">
    <property type="entry name" value="LexA-like"/>
</dbReference>
<dbReference type="Gene3D" id="2.10.109.10">
    <property type="entry name" value="Umud Fragment, subunit A"/>
    <property type="match status" value="1"/>
</dbReference>
<name>A0A7X4W2Y3_9GAMM</name>
<dbReference type="InterPro" id="IPR010982">
    <property type="entry name" value="Lambda_DNA-bd_dom_sf"/>
</dbReference>
<dbReference type="PROSITE" id="PS50943">
    <property type="entry name" value="HTH_CROC1"/>
    <property type="match status" value="1"/>
</dbReference>
<evidence type="ECO:0000259" key="5">
    <source>
        <dbReference type="PROSITE" id="PS50943"/>
    </source>
</evidence>
<dbReference type="InterPro" id="IPR010744">
    <property type="entry name" value="Phage_CI_N"/>
</dbReference>
<dbReference type="InterPro" id="IPR015927">
    <property type="entry name" value="Peptidase_S24_S26A/B/C"/>
</dbReference>
<dbReference type="AlphaFoldDB" id="A0A7X4W2Y3"/>
<keyword evidence="2" id="KW-0238">DNA-binding</keyword>
<dbReference type="Gene3D" id="1.10.260.40">
    <property type="entry name" value="lambda repressor-like DNA-binding domains"/>
    <property type="match status" value="1"/>
</dbReference>
<dbReference type="Pfam" id="PF07022">
    <property type="entry name" value="Phage_CI_repr"/>
    <property type="match status" value="1"/>
</dbReference>
<dbReference type="OrthoDB" id="5959816at2"/>
<protein>
    <submittedName>
        <fullName evidence="6">Helix-turn-helix domain-containing protein</fullName>
    </submittedName>
</protein>
<keyword evidence="7" id="KW-1185">Reference proteome</keyword>
<dbReference type="InterPro" id="IPR036286">
    <property type="entry name" value="LexA/Signal_pep-like_sf"/>
</dbReference>
<dbReference type="PANTHER" id="PTHR40661:SF3">
    <property type="entry name" value="FELS-1 PROPHAGE TRANSCRIPTIONAL REGULATOR"/>
    <property type="match status" value="1"/>
</dbReference>
<evidence type="ECO:0000313" key="6">
    <source>
        <dbReference type="EMBL" id="NAW33203.1"/>
    </source>
</evidence>
<feature type="domain" description="HTH cro/C1-type" evidence="5">
    <location>
        <begin position="33"/>
        <end position="77"/>
    </location>
</feature>
<evidence type="ECO:0000313" key="7">
    <source>
        <dbReference type="Proteomes" id="UP000487929"/>
    </source>
</evidence>
<evidence type="ECO:0000256" key="3">
    <source>
        <dbReference type="ARBA" id="ARBA00023163"/>
    </source>
</evidence>